<feature type="transmembrane region" description="Helical" evidence="1">
    <location>
        <begin position="12"/>
        <end position="33"/>
    </location>
</feature>
<keyword evidence="1" id="KW-1133">Transmembrane helix</keyword>
<accession>A0ABS2ZGZ3</accession>
<keyword evidence="1" id="KW-0812">Transmembrane</keyword>
<keyword evidence="3" id="KW-1185">Reference proteome</keyword>
<evidence type="ECO:0000313" key="2">
    <source>
        <dbReference type="EMBL" id="MBN3546696.1"/>
    </source>
</evidence>
<proteinExistence type="predicted"/>
<reference evidence="2 3" key="1">
    <citation type="submission" date="2021-01" db="EMBL/GenBank/DDBJ databases">
        <title>Genome Sequencing of Type Strains.</title>
        <authorList>
            <person name="Lemaire J.F."/>
            <person name="Inderbitzin P."/>
            <person name="Collins S.B."/>
            <person name="Wespe N."/>
            <person name="Knight-Connoni V."/>
        </authorList>
    </citation>
    <scope>NUCLEOTIDE SEQUENCE [LARGE SCALE GENOMIC DNA]</scope>
    <source>
        <strain evidence="2 3">DSM 14730</strain>
    </source>
</reference>
<evidence type="ECO:0000313" key="3">
    <source>
        <dbReference type="Proteomes" id="UP001319060"/>
    </source>
</evidence>
<name>A0ABS2ZGZ3_9BACL</name>
<organism evidence="2 3">
    <name type="scientific">Fictibacillus barbaricus</name>
    <dbReference type="NCBI Taxonomy" id="182136"/>
    <lineage>
        <taxon>Bacteria</taxon>
        <taxon>Bacillati</taxon>
        <taxon>Bacillota</taxon>
        <taxon>Bacilli</taxon>
        <taxon>Bacillales</taxon>
        <taxon>Fictibacillaceae</taxon>
        <taxon>Fictibacillus</taxon>
    </lineage>
</organism>
<evidence type="ECO:0000256" key="1">
    <source>
        <dbReference type="SAM" id="Phobius"/>
    </source>
</evidence>
<keyword evidence="1" id="KW-0472">Membrane</keyword>
<sequence length="246" mass="28838">MLKQKKNLKNFWLTVGAVLIAPVVLNMTIFQFGTPFTYGDGDEWLSFWGNYTGGLVSAYVAYFIANSQIKKQLEIDMLKQRQTNLLNQLPALIRLKNELGRKRGQLFRANGEMQQYISENGRLRSERNPQGIPSGAAYQKTIQVEPMREDIWIYIEKIDDVDLQVELMNALQFYKDFSEAVSKEFKNFPAQGPTQRDREEWEKLYNKKNSVWYQFYHENVPNKFGILYKRIDDELEKVKALKEKGN</sequence>
<protein>
    <submittedName>
        <fullName evidence="2">Uncharacterized protein</fullName>
    </submittedName>
</protein>
<comment type="caution">
    <text evidence="2">The sequence shown here is derived from an EMBL/GenBank/DDBJ whole genome shotgun (WGS) entry which is preliminary data.</text>
</comment>
<dbReference type="Proteomes" id="UP001319060">
    <property type="component" value="Unassembled WGS sequence"/>
</dbReference>
<feature type="transmembrane region" description="Helical" evidence="1">
    <location>
        <begin position="45"/>
        <end position="65"/>
    </location>
</feature>
<dbReference type="EMBL" id="JAFHKS010000044">
    <property type="protein sequence ID" value="MBN3546696.1"/>
    <property type="molecule type" value="Genomic_DNA"/>
</dbReference>
<gene>
    <name evidence="2" type="ORF">JYA64_15420</name>
</gene>
<dbReference type="RefSeq" id="WP_188401000.1">
    <property type="nucleotide sequence ID" value="NZ_BMCE01000001.1"/>
</dbReference>